<reference evidence="2 3" key="1">
    <citation type="submission" date="2020-05" db="EMBL/GenBank/DDBJ databases">
        <title>Thiomicrorhabdus sediminis sp.nov. and Thiomicrorhabdus xiamenensis sp.nov., novel sulfur-oxidizing bacteria isolated from coastal sediment.</title>
        <authorList>
            <person name="Liu X."/>
        </authorList>
    </citation>
    <scope>NUCLEOTIDE SEQUENCE [LARGE SCALE GENOMIC DNA]</scope>
    <source>
        <strain evidence="2 3">G2</strain>
    </source>
</reference>
<organism evidence="2 3">
    <name type="scientific">Thiomicrorhabdus xiamenensis</name>
    <dbReference type="NCBI Taxonomy" id="2739063"/>
    <lineage>
        <taxon>Bacteria</taxon>
        <taxon>Pseudomonadati</taxon>
        <taxon>Pseudomonadota</taxon>
        <taxon>Gammaproteobacteria</taxon>
        <taxon>Thiotrichales</taxon>
        <taxon>Piscirickettsiaceae</taxon>
        <taxon>Thiomicrorhabdus</taxon>
    </lineage>
</organism>
<dbReference type="AlphaFoldDB" id="A0A7D4NQV0"/>
<dbReference type="EMBL" id="CP054020">
    <property type="protein sequence ID" value="QKI89212.1"/>
    <property type="molecule type" value="Genomic_DNA"/>
</dbReference>
<gene>
    <name evidence="2" type="ORF">HQN79_06365</name>
</gene>
<evidence type="ECO:0000313" key="2">
    <source>
        <dbReference type="EMBL" id="QKI89212.1"/>
    </source>
</evidence>
<dbReference type="InterPro" id="IPR009270">
    <property type="entry name" value="DUF927"/>
</dbReference>
<proteinExistence type="predicted"/>
<dbReference type="KEGG" id="txa:HQN79_06365"/>
<sequence length="577" mass="64557">MSESLADKIVPIQQPTMPEGFSFGENGLNYLDPYNDNANPVWICSKLEVTASTRDRNGENWGRVLEFQDMEKRKKRWVMPMAMLAGRGDALHSTLLSMGLSISNSPKAKNLLAQYIQSCHGAGISICVERIGWFEKCYVLPTQTIGDTDGQQVLYQTDFPSQLGFQTAGTIEQWQKNVAKFAAGNSRIAFAISAAFTAPLLSKLGIEGGGFHFRGESSKGKTITLYAAGSVWGSHERKKTWRATSNGLEMTSYQHNDSLLLLDEMGEMNPREIGQTVYMLANGQAKQRHNDAHPKQWRLLFISTGEIDLKSALAETGNTSRAGHEVRLVDIEAVTGEYGVFDCLIDGYTDSRLQAETLQEQTNKYYGAVGIRFLEKFTENEAESLKAFRTAYAKFIELYTPKEANSQVKRVINRFAMVAAGGELATVYGLTGWQQMEAMNAAKACFDSWVSNLQSSTHSQEEMQAIAQVRGFIERYAESRFSNLNRVNDDHKPNIGDRAGYRGGENETGIEYTYYFLQEVFKKEVCKGISWKLALNTLKKHGYLKHQPDRNTHLTPETETGKRVPSYAVKSTILESE</sequence>
<name>A0A7D4NQV0_9GAMM</name>
<evidence type="ECO:0000313" key="3">
    <source>
        <dbReference type="Proteomes" id="UP000504724"/>
    </source>
</evidence>
<keyword evidence="3" id="KW-1185">Reference proteome</keyword>
<feature type="domain" description="DUF927" evidence="1">
    <location>
        <begin position="24"/>
        <end position="290"/>
    </location>
</feature>
<dbReference type="Proteomes" id="UP000504724">
    <property type="component" value="Chromosome"/>
</dbReference>
<evidence type="ECO:0000259" key="1">
    <source>
        <dbReference type="Pfam" id="PF06048"/>
    </source>
</evidence>
<protein>
    <submittedName>
        <fullName evidence="2">DUF927 domain-containing protein</fullName>
    </submittedName>
</protein>
<dbReference type="Pfam" id="PF06048">
    <property type="entry name" value="DUF927"/>
    <property type="match status" value="1"/>
</dbReference>
<dbReference type="RefSeq" id="WP_173285110.1">
    <property type="nucleotide sequence ID" value="NZ_CP054020.1"/>
</dbReference>
<accession>A0A7D4NQV0</accession>